<dbReference type="Proteomes" id="UP001356095">
    <property type="component" value="Unassembled WGS sequence"/>
</dbReference>
<reference evidence="1 2" key="1">
    <citation type="submission" date="2023-08" db="EMBL/GenBank/DDBJ databases">
        <authorList>
            <person name="Girao M."/>
            <person name="Carvalho M.F."/>
        </authorList>
    </citation>
    <scope>NUCLEOTIDE SEQUENCE [LARGE SCALE GENOMIC DNA]</scope>
    <source>
        <strain evidence="1 2">CT-R113</strain>
    </source>
</reference>
<gene>
    <name evidence="1" type="ORF">Q8791_13185</name>
</gene>
<dbReference type="EMBL" id="JAUZMY010000011">
    <property type="protein sequence ID" value="MEE2038172.1"/>
    <property type="molecule type" value="Genomic_DNA"/>
</dbReference>
<evidence type="ECO:0000313" key="2">
    <source>
        <dbReference type="Proteomes" id="UP001356095"/>
    </source>
</evidence>
<accession>A0ABU7K9E0</accession>
<sequence>MSDRSLILDLLRRASDALLVEPGPGPGFDPGSKPGRDSAVELREAVVDRHLDGLRSALTREDLGEPAIAVLLELLHGAGALRAEDLAPFARTWRTRLFVKPDPYTSAAPAVVTYAAALAASGDGAGGKVADSVARDTRVWSLPVRHLMRGALSRGRDADLAAEAELVPPAHGGGQHRGKGGQAAAHALCLVRARLRGITPVEAACASLTEAPERPPYVRRGFAAAAVALESGGSGLWAHHFRTASVRALDAALRVADDGSLPVEARRRVLALADESTVPDHPRHARPIRVGDAEADRLRAVRSGVGARLDALTQVGGGPGS</sequence>
<comment type="caution">
    <text evidence="1">The sequence shown here is derived from an EMBL/GenBank/DDBJ whole genome shotgun (WGS) entry which is preliminary data.</text>
</comment>
<dbReference type="RefSeq" id="WP_330091962.1">
    <property type="nucleotide sequence ID" value="NZ_JAUZMY010000011.1"/>
</dbReference>
<keyword evidence="2" id="KW-1185">Reference proteome</keyword>
<proteinExistence type="predicted"/>
<evidence type="ECO:0000313" key="1">
    <source>
        <dbReference type="EMBL" id="MEE2038172.1"/>
    </source>
</evidence>
<organism evidence="1 2">
    <name type="scientific">Nocardiopsis codii</name>
    <dbReference type="NCBI Taxonomy" id="3065942"/>
    <lineage>
        <taxon>Bacteria</taxon>
        <taxon>Bacillati</taxon>
        <taxon>Actinomycetota</taxon>
        <taxon>Actinomycetes</taxon>
        <taxon>Streptosporangiales</taxon>
        <taxon>Nocardiopsidaceae</taxon>
        <taxon>Nocardiopsis</taxon>
    </lineage>
</organism>
<protein>
    <submittedName>
        <fullName evidence="1">Uncharacterized protein</fullName>
    </submittedName>
</protein>
<name>A0ABU7K9E0_9ACTN</name>